<organism evidence="3 4">
    <name type="scientific">Loktanella atrilutea</name>
    <dbReference type="NCBI Taxonomy" id="366533"/>
    <lineage>
        <taxon>Bacteria</taxon>
        <taxon>Pseudomonadati</taxon>
        <taxon>Pseudomonadota</taxon>
        <taxon>Alphaproteobacteria</taxon>
        <taxon>Rhodobacterales</taxon>
        <taxon>Roseobacteraceae</taxon>
        <taxon>Loktanella</taxon>
    </lineage>
</organism>
<accession>A0A1M4TPX8</accession>
<evidence type="ECO:0000313" key="4">
    <source>
        <dbReference type="Proteomes" id="UP000183987"/>
    </source>
</evidence>
<name>A0A1M4TPX8_LOKAT</name>
<gene>
    <name evidence="3" type="ORF">SAMN05444339_101443</name>
</gene>
<dbReference type="EMBL" id="FQUE01000001">
    <property type="protein sequence ID" value="SHE46559.1"/>
    <property type="molecule type" value="Genomic_DNA"/>
</dbReference>
<dbReference type="STRING" id="366533.SAMN05444339_101443"/>
<evidence type="ECO:0000313" key="3">
    <source>
        <dbReference type="EMBL" id="SHE46559.1"/>
    </source>
</evidence>
<keyword evidence="4" id="KW-1185">Reference proteome</keyword>
<dbReference type="AlphaFoldDB" id="A0A1M4TPX8"/>
<evidence type="ECO:0000259" key="2">
    <source>
        <dbReference type="Pfam" id="PF20057"/>
    </source>
</evidence>
<dbReference type="InterPro" id="IPR045599">
    <property type="entry name" value="DUF6456"/>
</dbReference>
<proteinExistence type="predicted"/>
<feature type="region of interest" description="Disordered" evidence="1">
    <location>
        <begin position="72"/>
        <end position="100"/>
    </location>
</feature>
<feature type="domain" description="DUF6456" evidence="2">
    <location>
        <begin position="219"/>
        <end position="349"/>
    </location>
</feature>
<protein>
    <recommendedName>
        <fullName evidence="2">DUF6456 domain-containing protein</fullName>
    </recommendedName>
</protein>
<dbReference type="Pfam" id="PF20057">
    <property type="entry name" value="DUF6456"/>
    <property type="match status" value="1"/>
</dbReference>
<dbReference type="Proteomes" id="UP000183987">
    <property type="component" value="Unassembled WGS sequence"/>
</dbReference>
<sequence length="359" mass="39290">MTMMQDIPRPEVPGWVPVPVRHYLAHTVSGTSIRALARQCDVHPSTIMRQVRACELRRDDPLIDAALRALSPVSPSHPSKESRAMPHAAPARHAVSRTPVTQGRLDREALHILRRLCEPRAVMAVARDMDSAVIVREDPAGGTLRTAVVESDIAQAMALQNWISCADPEARIARYHITGQGRTALRQLTAADENRANGFAETAQDTMDGAAFGNVLTARFIAAETPLMGLSRRRDRDGKPFLCKELVKAGERLREDFVLSRPGPDAADDWRDALNRPGPGTSHPGVQAARARVIAALDDLGPGLQDAVLRCCCLLEGLETTEQRLGWSARSGKIVLRISLQRLSRHYEEATGKFGPRIG</sequence>
<reference evidence="4" key="1">
    <citation type="submission" date="2016-11" db="EMBL/GenBank/DDBJ databases">
        <authorList>
            <person name="Varghese N."/>
            <person name="Submissions S."/>
        </authorList>
    </citation>
    <scope>NUCLEOTIDE SEQUENCE [LARGE SCALE GENOMIC DNA]</scope>
    <source>
        <strain evidence="4">DSM 29326</strain>
    </source>
</reference>
<evidence type="ECO:0000256" key="1">
    <source>
        <dbReference type="SAM" id="MobiDB-lite"/>
    </source>
</evidence>